<proteinExistence type="predicted"/>
<sequence length="271" mass="29310">MDGVQRRNPFKAGYRTNLPPFKDCLISLGSRENFNAFGEALAALSPPKLSRADGDCGSGSPRAANGDFSFLTLEISDMTVPGSPPAPMERFHESGVSTTPQTPERRVGHNLEEGSDTASVVLSNLPPLFPAVSPIEHSPPLECGGHPSMPRTELHEVGAAHSIGRRSTSVPQEKGRLTSAFTLHCPVHPPGYLIPPQVDIIPTFEDLLFDSCSGAGRWHAARQQAERIIPPVGDALGDGWRTGSACPHYGDFAYHHPLVHRLAADERRRTY</sequence>
<dbReference type="OMA" id="DFAYHHP"/>
<dbReference type="VEuPathDB" id="TriTrypDB:TvY486_1106380"/>
<dbReference type="AlphaFoldDB" id="G0UBF9"/>
<gene>
    <name evidence="1" type="ORF">TVY486_1106380</name>
</gene>
<accession>G0UBF9</accession>
<reference evidence="1" key="1">
    <citation type="journal article" date="2012" name="Proc. Natl. Acad. Sci. U.S.A.">
        <title>Antigenic diversity is generated by distinct evolutionary mechanisms in African trypanosome species.</title>
        <authorList>
            <person name="Jackson A.P."/>
            <person name="Berry A."/>
            <person name="Aslett M."/>
            <person name="Allison H.C."/>
            <person name="Burton P."/>
            <person name="Vavrova-Anderson J."/>
            <person name="Brown R."/>
            <person name="Browne H."/>
            <person name="Corton N."/>
            <person name="Hauser H."/>
            <person name="Gamble J."/>
            <person name="Gilderthorp R."/>
            <person name="Marcello L."/>
            <person name="McQuillan J."/>
            <person name="Otto T.D."/>
            <person name="Quail M.A."/>
            <person name="Sanders M.J."/>
            <person name="van Tonder A."/>
            <person name="Ginger M.L."/>
            <person name="Field M.C."/>
            <person name="Barry J.D."/>
            <person name="Hertz-Fowler C."/>
            <person name="Berriman M."/>
        </authorList>
    </citation>
    <scope>NUCLEOTIDE SEQUENCE</scope>
    <source>
        <strain evidence="1">Y486</strain>
    </source>
</reference>
<organism evidence="1">
    <name type="scientific">Trypanosoma vivax (strain Y486)</name>
    <dbReference type="NCBI Taxonomy" id="1055687"/>
    <lineage>
        <taxon>Eukaryota</taxon>
        <taxon>Discoba</taxon>
        <taxon>Euglenozoa</taxon>
        <taxon>Kinetoplastea</taxon>
        <taxon>Metakinetoplastina</taxon>
        <taxon>Trypanosomatida</taxon>
        <taxon>Trypanosomatidae</taxon>
        <taxon>Trypanosoma</taxon>
        <taxon>Duttonella</taxon>
    </lineage>
</organism>
<dbReference type="EMBL" id="HE573027">
    <property type="protein sequence ID" value="CCC53154.1"/>
    <property type="molecule type" value="Genomic_DNA"/>
</dbReference>
<protein>
    <submittedName>
        <fullName evidence="1">Uncharacterized protein</fullName>
    </submittedName>
</protein>
<evidence type="ECO:0000313" key="1">
    <source>
        <dbReference type="EMBL" id="CCC53154.1"/>
    </source>
</evidence>
<name>G0UBF9_TRYVY</name>